<dbReference type="PANTHER" id="PTHR38030">
    <property type="entry name" value="PROTOPORPHYRINOGEN IX DEHYDROGENASE [MENAQUINONE]"/>
    <property type="match status" value="1"/>
</dbReference>
<accession>A0A7G3G5L6</accession>
<keyword evidence="1" id="KW-0285">Flavoprotein</keyword>
<evidence type="ECO:0000313" key="5">
    <source>
        <dbReference type="Proteomes" id="UP000515917"/>
    </source>
</evidence>
<evidence type="ECO:0000256" key="1">
    <source>
        <dbReference type="ARBA" id="ARBA00022630"/>
    </source>
</evidence>
<dbReference type="GO" id="GO:0010181">
    <property type="term" value="F:FMN binding"/>
    <property type="evidence" value="ECO:0007669"/>
    <property type="project" value="InterPro"/>
</dbReference>
<dbReference type="KEGG" id="ifl:C1H71_00330"/>
<sequence length="179" mass="20064">MKPVLILYASYDGQAQRIARTLALYLSHHALAVELCDIKQPPSQYDNCSAIIMVAAVRYGRHLPEVATFLRSAPRQIQHIPLAIASVSLSARKGNGAPNNYLRKLISQFNLTPFAVIALAGKLDYPRYSWLDRQMIRFIMYLSGGPSDGRCSVEYTDWQQLAVFAQKITTHLCLPTPDE</sequence>
<dbReference type="InterPro" id="IPR008254">
    <property type="entry name" value="Flavodoxin/NO_synth"/>
</dbReference>
<dbReference type="InterPro" id="IPR029039">
    <property type="entry name" value="Flavoprotein-like_sf"/>
</dbReference>
<dbReference type="Proteomes" id="UP000515917">
    <property type="component" value="Chromosome"/>
</dbReference>
<dbReference type="EMBL" id="CP025781">
    <property type="protein sequence ID" value="QBC42155.1"/>
    <property type="molecule type" value="Genomic_DNA"/>
</dbReference>
<dbReference type="Gene3D" id="3.40.50.360">
    <property type="match status" value="1"/>
</dbReference>
<feature type="domain" description="Flavodoxin-like" evidence="3">
    <location>
        <begin position="4"/>
        <end position="169"/>
    </location>
</feature>
<dbReference type="GO" id="GO:0070819">
    <property type="term" value="F:menaquinone-dependent protoporphyrinogen oxidase activity"/>
    <property type="evidence" value="ECO:0007669"/>
    <property type="project" value="TreeGrafter"/>
</dbReference>
<dbReference type="InterPro" id="IPR026816">
    <property type="entry name" value="Flavodoxin_dom"/>
</dbReference>
<dbReference type="SUPFAM" id="SSF52218">
    <property type="entry name" value="Flavoproteins"/>
    <property type="match status" value="1"/>
</dbReference>
<evidence type="ECO:0000313" key="4">
    <source>
        <dbReference type="EMBL" id="QBC42155.1"/>
    </source>
</evidence>
<dbReference type="PANTHER" id="PTHR38030:SF2">
    <property type="entry name" value="PROTOPORPHYRINOGEN IX DEHYDROGENASE [QUINONE]"/>
    <property type="match status" value="1"/>
</dbReference>
<organism evidence="4 5">
    <name type="scientific">Iodobacter fluviatilis</name>
    <dbReference type="NCBI Taxonomy" id="537"/>
    <lineage>
        <taxon>Bacteria</taxon>
        <taxon>Pseudomonadati</taxon>
        <taxon>Pseudomonadota</taxon>
        <taxon>Betaproteobacteria</taxon>
        <taxon>Neisseriales</taxon>
        <taxon>Chitinibacteraceae</taxon>
        <taxon>Iodobacter</taxon>
    </lineage>
</organism>
<gene>
    <name evidence="4" type="ORF">C1H71_00330</name>
</gene>
<evidence type="ECO:0000259" key="3">
    <source>
        <dbReference type="PROSITE" id="PS50902"/>
    </source>
</evidence>
<dbReference type="InterPro" id="IPR052200">
    <property type="entry name" value="Protoporphyrinogen_IX_DH"/>
</dbReference>
<reference evidence="4 5" key="1">
    <citation type="submission" date="2018-01" db="EMBL/GenBank/DDBJ databases">
        <title>Genome sequence of Iodobacter sp. strain PCH194 isolated from Indian Trans-Himalaya.</title>
        <authorList>
            <person name="Kumar V."/>
            <person name="Thakur V."/>
            <person name="Kumar S."/>
            <person name="Singh D."/>
        </authorList>
    </citation>
    <scope>NUCLEOTIDE SEQUENCE [LARGE SCALE GENOMIC DNA]</scope>
    <source>
        <strain evidence="4 5">PCH194</strain>
    </source>
</reference>
<dbReference type="RefSeq" id="WP_130104785.1">
    <property type="nucleotide sequence ID" value="NZ_CP025781.1"/>
</dbReference>
<name>A0A7G3G5L6_9NEIS</name>
<proteinExistence type="predicted"/>
<dbReference type="PROSITE" id="PS50902">
    <property type="entry name" value="FLAVODOXIN_LIKE"/>
    <property type="match status" value="1"/>
</dbReference>
<evidence type="ECO:0000256" key="2">
    <source>
        <dbReference type="ARBA" id="ARBA00022643"/>
    </source>
</evidence>
<dbReference type="AlphaFoldDB" id="A0A7G3G5L6"/>
<keyword evidence="5" id="KW-1185">Reference proteome</keyword>
<keyword evidence="2" id="KW-0288">FMN</keyword>
<dbReference type="GO" id="GO:0006783">
    <property type="term" value="P:heme biosynthetic process"/>
    <property type="evidence" value="ECO:0007669"/>
    <property type="project" value="TreeGrafter"/>
</dbReference>
<protein>
    <submittedName>
        <fullName evidence="4">Menaquinone-dependent protoporphyrinogen IX dehydrogenase</fullName>
    </submittedName>
</protein>
<dbReference type="Pfam" id="PF12724">
    <property type="entry name" value="Flavodoxin_5"/>
    <property type="match status" value="1"/>
</dbReference>